<evidence type="ECO:0000256" key="4">
    <source>
        <dbReference type="ARBA" id="ARBA00023172"/>
    </source>
</evidence>
<keyword evidence="2 6" id="KW-0227">DNA damage</keyword>
<organism evidence="9 10">
    <name type="scientific">Hirschia litorea</name>
    <dbReference type="NCBI Taxonomy" id="1199156"/>
    <lineage>
        <taxon>Bacteria</taxon>
        <taxon>Pseudomonadati</taxon>
        <taxon>Pseudomonadota</taxon>
        <taxon>Alphaproteobacteria</taxon>
        <taxon>Hyphomonadales</taxon>
        <taxon>Hyphomonadaceae</taxon>
        <taxon>Hirschia</taxon>
    </lineage>
</organism>
<gene>
    <name evidence="6 9" type="primary">ruvA</name>
    <name evidence="9" type="ORF">ACFQS8_08525</name>
</gene>
<comment type="domain">
    <text evidence="6">Has three domains with a flexible linker between the domains II and III and assumes an 'L' shape. Domain III is highly mobile and contacts RuvB.</text>
</comment>
<dbReference type="NCBIfam" id="TIGR00084">
    <property type="entry name" value="ruvA"/>
    <property type="match status" value="1"/>
</dbReference>
<feature type="domain" description="DNA helicase Holliday junction RuvA type" evidence="7">
    <location>
        <begin position="1"/>
        <end position="61"/>
    </location>
</feature>
<comment type="caution">
    <text evidence="6">Lacks conserved residue(s) required for the propagation of feature annotation.</text>
</comment>
<dbReference type="EMBL" id="JBHTBR010000004">
    <property type="protein sequence ID" value="MFC7291658.1"/>
    <property type="molecule type" value="Genomic_DNA"/>
</dbReference>
<dbReference type="Proteomes" id="UP001596492">
    <property type="component" value="Unassembled WGS sequence"/>
</dbReference>
<keyword evidence="1 6" id="KW-0963">Cytoplasm</keyword>
<keyword evidence="5 6" id="KW-0234">DNA repair</keyword>
<evidence type="ECO:0000313" key="10">
    <source>
        <dbReference type="Proteomes" id="UP001596492"/>
    </source>
</evidence>
<dbReference type="InterPro" id="IPR010994">
    <property type="entry name" value="RuvA_2-like"/>
</dbReference>
<comment type="function">
    <text evidence="6">The RuvA-RuvB-RuvC complex processes Holliday junction (HJ) DNA during genetic recombination and DNA repair, while the RuvA-RuvB complex plays an important role in the rescue of blocked DNA replication forks via replication fork reversal (RFR). RuvA specifically binds to HJ cruciform DNA, conferring on it an open structure. The RuvB hexamer acts as an ATP-dependent pump, pulling dsDNA into and through the RuvAB complex. HJ branch migration allows RuvC to scan DNA until it finds its consensus sequence, where it cleaves and resolves the cruciform DNA.</text>
</comment>
<evidence type="ECO:0000259" key="7">
    <source>
        <dbReference type="Pfam" id="PF01330"/>
    </source>
</evidence>
<comment type="caution">
    <text evidence="9">The sequence shown here is derived from an EMBL/GenBank/DDBJ whole genome shotgun (WGS) entry which is preliminary data.</text>
</comment>
<dbReference type="InterPro" id="IPR036267">
    <property type="entry name" value="RuvA_C_sf"/>
</dbReference>
<proteinExistence type="inferred from homology"/>
<dbReference type="Gene3D" id="1.10.8.10">
    <property type="entry name" value="DNA helicase RuvA subunit, C-terminal domain"/>
    <property type="match status" value="1"/>
</dbReference>
<dbReference type="InterPro" id="IPR011114">
    <property type="entry name" value="RuvA_C"/>
</dbReference>
<comment type="subcellular location">
    <subcellularLocation>
        <location evidence="6">Cytoplasm</location>
    </subcellularLocation>
</comment>
<accession>A0ABW2ILA2</accession>
<comment type="subunit">
    <text evidence="6">Homotetramer. Forms an RuvA(8)-RuvB(12)-Holliday junction (HJ) complex. HJ DNA is sandwiched between 2 RuvA tetramers; dsDNA enters through RuvA and exits via RuvB. An RuvB hexamer assembles on each DNA strand where it exits the tetramer. Each RuvB hexamer is contacted by two RuvA subunits (via domain III) on 2 adjacent RuvB subunits; this complex drives branch migration. In the full resolvosome a probable DNA-RuvA(4)-RuvB(12)-RuvC(2) complex forms which resolves the HJ.</text>
</comment>
<evidence type="ECO:0000256" key="5">
    <source>
        <dbReference type="ARBA" id="ARBA00023204"/>
    </source>
</evidence>
<dbReference type="HAMAP" id="MF_00031">
    <property type="entry name" value="DNA_HJ_migration_RuvA"/>
    <property type="match status" value="1"/>
</dbReference>
<keyword evidence="9" id="KW-0378">Hydrolase</keyword>
<dbReference type="InterPro" id="IPR013849">
    <property type="entry name" value="DNA_helicase_Holl-junc_RuvA_I"/>
</dbReference>
<dbReference type="Pfam" id="PF07499">
    <property type="entry name" value="RuvA_C"/>
    <property type="match status" value="1"/>
</dbReference>
<keyword evidence="3 6" id="KW-0238">DNA-binding</keyword>
<dbReference type="SUPFAM" id="SSF50249">
    <property type="entry name" value="Nucleic acid-binding proteins"/>
    <property type="match status" value="1"/>
</dbReference>
<dbReference type="Pfam" id="PF14520">
    <property type="entry name" value="HHH_5"/>
    <property type="match status" value="1"/>
</dbReference>
<evidence type="ECO:0000256" key="2">
    <source>
        <dbReference type="ARBA" id="ARBA00022763"/>
    </source>
</evidence>
<dbReference type="CDD" id="cd14332">
    <property type="entry name" value="UBA_RuvA_C"/>
    <property type="match status" value="1"/>
</dbReference>
<evidence type="ECO:0000256" key="6">
    <source>
        <dbReference type="HAMAP-Rule" id="MF_00031"/>
    </source>
</evidence>
<dbReference type="SUPFAM" id="SSF46929">
    <property type="entry name" value="DNA helicase RuvA subunit, C-terminal domain"/>
    <property type="match status" value="1"/>
</dbReference>
<dbReference type="RefSeq" id="WP_382166894.1">
    <property type="nucleotide sequence ID" value="NZ_JBHTBR010000004.1"/>
</dbReference>
<dbReference type="GO" id="GO:0016787">
    <property type="term" value="F:hydrolase activity"/>
    <property type="evidence" value="ECO:0007669"/>
    <property type="project" value="UniProtKB-KW"/>
</dbReference>
<feature type="domain" description="Holliday junction DNA helicase RuvA C-terminal" evidence="8">
    <location>
        <begin position="162"/>
        <end position="205"/>
    </location>
</feature>
<dbReference type="Pfam" id="PF01330">
    <property type="entry name" value="RuvA_N"/>
    <property type="match status" value="1"/>
</dbReference>
<comment type="similarity">
    <text evidence="6">Belongs to the RuvA family.</text>
</comment>
<reference evidence="10" key="1">
    <citation type="journal article" date="2019" name="Int. J. Syst. Evol. Microbiol.">
        <title>The Global Catalogue of Microorganisms (GCM) 10K type strain sequencing project: providing services to taxonomists for standard genome sequencing and annotation.</title>
        <authorList>
            <consortium name="The Broad Institute Genomics Platform"/>
            <consortium name="The Broad Institute Genome Sequencing Center for Infectious Disease"/>
            <person name="Wu L."/>
            <person name="Ma J."/>
        </authorList>
    </citation>
    <scope>NUCLEOTIDE SEQUENCE [LARGE SCALE GENOMIC DNA]</scope>
    <source>
        <strain evidence="10">CCUG 51308</strain>
    </source>
</reference>
<evidence type="ECO:0000259" key="8">
    <source>
        <dbReference type="Pfam" id="PF07499"/>
    </source>
</evidence>
<protein>
    <recommendedName>
        <fullName evidence="6">Holliday junction branch migration complex subunit RuvA</fullName>
    </recommendedName>
</protein>
<keyword evidence="10" id="KW-1185">Reference proteome</keyword>
<dbReference type="InterPro" id="IPR012340">
    <property type="entry name" value="NA-bd_OB-fold"/>
</dbReference>
<sequence length="207" mass="21077">MIARLKGQVGAVGDGQALIDVNGVGYVVFCGSRTLSKFVVGQVATVYVETQMSENAIKLYGFTTAEDRAWFSRLQDAPGVGAKAALNILDVLAPAQLLDAIVLGDAASVQRAHGVGKKLAERVVSEFKGKPPPSGLFSASFTPSEGVEGLASSASTGSRAAAASALTNLGYQNVEAQRAVAVAAKELGDDASEGALIKAALKALAPS</sequence>
<dbReference type="InterPro" id="IPR000085">
    <property type="entry name" value="RuvA"/>
</dbReference>
<feature type="region of interest" description="Domain III" evidence="6">
    <location>
        <begin position="156"/>
        <end position="207"/>
    </location>
</feature>
<evidence type="ECO:0000256" key="3">
    <source>
        <dbReference type="ARBA" id="ARBA00023125"/>
    </source>
</evidence>
<keyword evidence="4 6" id="KW-0233">DNA recombination</keyword>
<dbReference type="SUPFAM" id="SSF47781">
    <property type="entry name" value="RuvA domain 2-like"/>
    <property type="match status" value="1"/>
</dbReference>
<dbReference type="Gene3D" id="2.40.50.140">
    <property type="entry name" value="Nucleic acid-binding proteins"/>
    <property type="match status" value="1"/>
</dbReference>
<dbReference type="GO" id="GO:0003678">
    <property type="term" value="F:DNA helicase activity"/>
    <property type="evidence" value="ECO:0007669"/>
    <property type="project" value="UniProtKB-EC"/>
</dbReference>
<evidence type="ECO:0000313" key="9">
    <source>
        <dbReference type="EMBL" id="MFC7291658.1"/>
    </source>
</evidence>
<evidence type="ECO:0000256" key="1">
    <source>
        <dbReference type="ARBA" id="ARBA00022490"/>
    </source>
</evidence>
<name>A0ABW2ILA2_9PROT</name>
<dbReference type="Gene3D" id="1.10.150.20">
    <property type="entry name" value="5' to 3' exonuclease, C-terminal subdomain"/>
    <property type="match status" value="1"/>
</dbReference>